<comment type="caution">
    <text evidence="1">The sequence shown here is derived from an EMBL/GenBank/DDBJ whole genome shotgun (WGS) entry which is preliminary data.</text>
</comment>
<dbReference type="RefSeq" id="WP_053177053.1">
    <property type="nucleotide sequence ID" value="NZ_LGUV01000375.1"/>
</dbReference>
<evidence type="ECO:0000313" key="2">
    <source>
        <dbReference type="Proteomes" id="UP000037084"/>
    </source>
</evidence>
<organism evidence="1 2">
    <name type="scientific">Streptomyces virginiae</name>
    <name type="common">Streptomyces cinnamonensis</name>
    <dbReference type="NCBI Taxonomy" id="1961"/>
    <lineage>
        <taxon>Bacteria</taxon>
        <taxon>Bacillati</taxon>
        <taxon>Actinomycetota</taxon>
        <taxon>Actinomycetes</taxon>
        <taxon>Kitasatosporales</taxon>
        <taxon>Streptomycetaceae</taxon>
        <taxon>Streptomyces</taxon>
    </lineage>
</organism>
<protein>
    <submittedName>
        <fullName evidence="1">Uncharacterized protein</fullName>
    </submittedName>
</protein>
<proteinExistence type="predicted"/>
<dbReference type="EMBL" id="LGUV01000375">
    <property type="protein sequence ID" value="KOG44884.1"/>
    <property type="molecule type" value="Genomic_DNA"/>
</dbReference>
<name>A0A0L8M3G3_STRVG</name>
<dbReference type="PATRIC" id="fig|1961.12.peg.7475"/>
<accession>A0A0L8M3G3</accession>
<dbReference type="Proteomes" id="UP000037084">
    <property type="component" value="Unassembled WGS sequence"/>
</dbReference>
<dbReference type="AlphaFoldDB" id="A0A0L8M3G3"/>
<sequence>MSRTADIDLVFARAVTVDAVVRALAGEGWSLQEPLGISYMVNNDDLFDWQSASAHQAAEVLTVVDSPDNIDYLVGVCIYHSTAGTGGQLLLHAGRSHCSFIPTIDRRRLSEAPALTDMAWYLSALVPPLLAMGLASYEARDLAD</sequence>
<gene>
    <name evidence="1" type="ORF">ADK75_33940</name>
</gene>
<reference evidence="2" key="1">
    <citation type="submission" date="2015-07" db="EMBL/GenBank/DDBJ databases">
        <authorList>
            <consortium name="Consortium for Microbial Forensics and Genomics (microFORGE)"/>
            <person name="Knight B.M."/>
            <person name="Roberts D.P."/>
            <person name="Lin D."/>
            <person name="Hari K."/>
            <person name="Fletcher J."/>
            <person name="Melcher U."/>
            <person name="Blagden T."/>
            <person name="Winegar R.A."/>
        </authorList>
    </citation>
    <scope>NUCLEOTIDE SEQUENCE [LARGE SCALE GENOMIC DNA]</scope>
    <source>
        <strain evidence="2">NRRL B-1447</strain>
    </source>
</reference>
<evidence type="ECO:0000313" key="1">
    <source>
        <dbReference type="EMBL" id="KOG44884.1"/>
    </source>
</evidence>